<reference evidence="6 7" key="1">
    <citation type="submission" date="2016-02" db="EMBL/GenBank/DDBJ databases">
        <title>Genome analysis of coral dinoflagellate symbionts highlights evolutionary adaptations to a symbiotic lifestyle.</title>
        <authorList>
            <person name="Aranda M."/>
            <person name="Li Y."/>
            <person name="Liew Y.J."/>
            <person name="Baumgarten S."/>
            <person name="Simakov O."/>
            <person name="Wilson M."/>
            <person name="Piel J."/>
            <person name="Ashoor H."/>
            <person name="Bougouffa S."/>
            <person name="Bajic V.B."/>
            <person name="Ryu T."/>
            <person name="Ravasi T."/>
            <person name="Bayer T."/>
            <person name="Micklem G."/>
            <person name="Kim H."/>
            <person name="Bhak J."/>
            <person name="Lajeunesse T.C."/>
            <person name="Voolstra C.R."/>
        </authorList>
    </citation>
    <scope>NUCLEOTIDE SEQUENCE [LARGE SCALE GENOMIC DNA]</scope>
    <source>
        <strain evidence="6 7">CCMP2467</strain>
    </source>
</reference>
<dbReference type="Gene3D" id="3.30.390.30">
    <property type="match status" value="1"/>
</dbReference>
<dbReference type="SUPFAM" id="SSF48403">
    <property type="entry name" value="Ankyrin repeat"/>
    <property type="match status" value="1"/>
</dbReference>
<dbReference type="SUPFAM" id="SSF54001">
    <property type="entry name" value="Cysteine proteinases"/>
    <property type="match status" value="1"/>
</dbReference>
<evidence type="ECO:0000256" key="1">
    <source>
        <dbReference type="ARBA" id="ARBA00008455"/>
    </source>
</evidence>
<dbReference type="SUPFAM" id="SSF55424">
    <property type="entry name" value="FAD/NAD-linked reductases, dimerisation (C-terminal) domain"/>
    <property type="match status" value="1"/>
</dbReference>
<dbReference type="Gene3D" id="3.90.70.10">
    <property type="entry name" value="Cysteine proteinases"/>
    <property type="match status" value="1"/>
</dbReference>
<dbReference type="OrthoDB" id="640249at2759"/>
<feature type="domain" description="Peptidase C1A papain C-terminal" evidence="5">
    <location>
        <begin position="799"/>
        <end position="1046"/>
    </location>
</feature>
<dbReference type="PANTHER" id="PTHR12411">
    <property type="entry name" value="CYSTEINE PROTEASE FAMILY C1-RELATED"/>
    <property type="match status" value="1"/>
</dbReference>
<dbReference type="GO" id="GO:0006508">
    <property type="term" value="P:proteolysis"/>
    <property type="evidence" value="ECO:0007669"/>
    <property type="project" value="InterPro"/>
</dbReference>
<comment type="caution">
    <text evidence="6">The sequence shown here is derived from an EMBL/GenBank/DDBJ whole genome shotgun (WGS) entry which is preliminary data.</text>
</comment>
<feature type="region of interest" description="Disordered" evidence="4">
    <location>
        <begin position="1"/>
        <end position="81"/>
    </location>
</feature>
<accession>A0A1Q9EXK6</accession>
<dbReference type="GO" id="GO:0008234">
    <property type="term" value="F:cysteine-type peptidase activity"/>
    <property type="evidence" value="ECO:0007669"/>
    <property type="project" value="InterPro"/>
</dbReference>
<evidence type="ECO:0000256" key="4">
    <source>
        <dbReference type="SAM" id="MobiDB-lite"/>
    </source>
</evidence>
<proteinExistence type="inferred from homology"/>
<dbReference type="InterPro" id="IPR004099">
    <property type="entry name" value="Pyr_nucl-diS_OxRdtase_dimer"/>
</dbReference>
<dbReference type="InterPro" id="IPR013128">
    <property type="entry name" value="Peptidase_C1A"/>
</dbReference>
<dbReference type="Proteomes" id="UP000186817">
    <property type="component" value="Unassembled WGS sequence"/>
</dbReference>
<dbReference type="Pfam" id="PF02852">
    <property type="entry name" value="Pyr_redox_dim"/>
    <property type="match status" value="1"/>
</dbReference>
<evidence type="ECO:0000256" key="3">
    <source>
        <dbReference type="PROSITE-ProRule" id="PRU00023"/>
    </source>
</evidence>
<dbReference type="InterPro" id="IPR036770">
    <property type="entry name" value="Ankyrin_rpt-contain_sf"/>
</dbReference>
<evidence type="ECO:0000259" key="5">
    <source>
        <dbReference type="SMART" id="SM00645"/>
    </source>
</evidence>
<feature type="region of interest" description="Disordered" evidence="4">
    <location>
        <begin position="597"/>
        <end position="617"/>
    </location>
</feature>
<dbReference type="Pfam" id="PF00112">
    <property type="entry name" value="Peptidase_C1"/>
    <property type="match status" value="1"/>
</dbReference>
<name>A0A1Q9EXK6_SYMMI</name>
<dbReference type="InterPro" id="IPR016156">
    <property type="entry name" value="FAD/NAD-linked_Rdtase_dimer_sf"/>
</dbReference>
<protein>
    <submittedName>
        <fullName evidence="6">Cathepsin B-like cysteine proteinase 5</fullName>
    </submittedName>
</protein>
<dbReference type="InterPro" id="IPR002110">
    <property type="entry name" value="Ankyrin_rpt"/>
</dbReference>
<dbReference type="Gene3D" id="1.25.40.20">
    <property type="entry name" value="Ankyrin repeat-containing domain"/>
    <property type="match status" value="1"/>
</dbReference>
<keyword evidence="7" id="KW-1185">Reference proteome</keyword>
<keyword evidence="2" id="KW-0865">Zymogen</keyword>
<sequence>MFVITDDGPKLPWELDEVGSSSSTPPRVPATKGYSGSSKTQLHLGLRPWEEPPCEESGPEAGKDDPGRAQATEGPSEQSRRLDASLLPLAERGDSAAISAQLRQGCEINIFVSEFRFYPGSFRMYGTDWTPLTAAVAGGHSEATKVLLENRADVNVVCCCCTASGPYSFWTALDIARTGDTLPFERDPEKQKQPRHPVIEKMLLAAGAKPSTKLPEPPRMNTYGNLAEKGERKNPCLNEHGFPLRPKHLYTEEEEERLRNAPGAPKFGSRPGGGGGCPMSSMGVFGIGTSKDGSRIYTGDASSTTIGTCRDLVTVWKDKTSLIRDENTCWAKGLAIRQEEVLQGGVLHSSCAQTAERSESSLDDGKGPTVERMTQAFNSMAGLGEAFDRAPQERIMMKLICVSEGFEHAGKLMTAHGGTPSPVALCKARTEEDSFVAAARPATFAVSRHSCGYPCARRHLPGVIVPEKPCTVCLNSTLIKNSDSNRNKSPAAQASTRFHFKAFASMTALQLFFAAVHCALLRAAVPESTGSCSSCKTEDESSFWTAELTEEEDESSLHLLQRQMRRVKEYREATKASAAPSPNFDFEGGGAKHSAVIEQNEKSRPSPLTPMVVKSKPTRRRSLDLHFNAVMASCGSKISDPSRCTKAVMQSSRKVFLQLHFQARMDETVPPLTTREVKSFQDRFLALVVGGSKRVITKSTESERYTSWKQLLQNGYMDMSPIIPESLTKEVNKLNQTGAASWTAVYDSSFIKISVKDFKSKLGFVLPKEEEEDMKKETLKMVQEDMKQFSAEELGKAAFSEAFDVRENWPECKNVTTHVRSQTCDNCWSHATASITESRLCIQTRGKFNGPQAWLSQSFIAACRTDGRNYCGAAGGLLGFQTVSRWGVPTGGPDSEGNMLAGVQTCYPQVLPYDTQVRCPGACSPYSKYPRPLSQDLFYVQYEPRRLHSGGSQVPHMVQKALMTEGPILLGMRIYQDFQAYKSGIYKPLRKSYNRKIGGHAVTGMGFGPGYILAINSWGESWGMKGAFQVAPEAVDLGFYLPGRPLGSSTGGDSYPIPLPAMVRRHLTWAKRLQAAEDGAIETWILADETFLSPGVDAISRRISCMAGASGGAAHFKVFPYKESDLTSMFPVLEDIRAALPDRQDVRDCFELPGPKSLAWAFHMESLLLWWRTALSGSKPKNVWVIEDDAAYSGDVLRFVRSYETDESDLITHALCVAEPSWVWYHAGSAAFAQLLQSSRQSRRTDVHKMRRQTAYFAFLQKKEAPLCGASAALVLPVTGRTGHLCPAWHRGLERDVRPYPGKSCQPHHGLPAHAARGCHFCLRWQGAGGCLASIVRRQQNQGPLVACPEVVRRKSGWLSHGIVIVQARQRQEASRSNVTLVDTCFVVNQNINAYEGAFAALGTLKLKELIRKDGTVREKLRPKEDRKEFELTGNALQGKGALSNVDDLKKVLQVVHIRRTAMVASSSSAMLFYLKEAIQKKKKKKPFRATCDADETNMNRRRISSQQFKVGADAGEMMQGIGIAMKAGATKTDFDSTIGIHPTAAEEWLETEHSCVHYAHEDSNNNCCRCGQSMSDMEAVR</sequence>
<dbReference type="PROSITE" id="PS50297">
    <property type="entry name" value="ANK_REP_REGION"/>
    <property type="match status" value="1"/>
</dbReference>
<evidence type="ECO:0000256" key="2">
    <source>
        <dbReference type="ARBA" id="ARBA00023145"/>
    </source>
</evidence>
<keyword evidence="3" id="KW-0040">ANK repeat</keyword>
<dbReference type="EMBL" id="LSRX01000048">
    <property type="protein sequence ID" value="OLQ12180.1"/>
    <property type="molecule type" value="Genomic_DNA"/>
</dbReference>
<dbReference type="SMART" id="SM00645">
    <property type="entry name" value="Pept_C1"/>
    <property type="match status" value="1"/>
</dbReference>
<organism evidence="6 7">
    <name type="scientific">Symbiodinium microadriaticum</name>
    <name type="common">Dinoflagellate</name>
    <name type="synonym">Zooxanthella microadriatica</name>
    <dbReference type="NCBI Taxonomy" id="2951"/>
    <lineage>
        <taxon>Eukaryota</taxon>
        <taxon>Sar</taxon>
        <taxon>Alveolata</taxon>
        <taxon>Dinophyceae</taxon>
        <taxon>Suessiales</taxon>
        <taxon>Symbiodiniaceae</taxon>
        <taxon>Symbiodinium</taxon>
    </lineage>
</organism>
<evidence type="ECO:0000313" key="6">
    <source>
        <dbReference type="EMBL" id="OLQ12180.1"/>
    </source>
</evidence>
<feature type="repeat" description="ANK" evidence="3">
    <location>
        <begin position="127"/>
        <end position="156"/>
    </location>
</feature>
<dbReference type="InterPro" id="IPR000668">
    <property type="entry name" value="Peptidase_C1A_C"/>
</dbReference>
<dbReference type="PROSITE" id="PS50088">
    <property type="entry name" value="ANK_REPEAT"/>
    <property type="match status" value="1"/>
</dbReference>
<evidence type="ECO:0000313" key="7">
    <source>
        <dbReference type="Proteomes" id="UP000186817"/>
    </source>
</evidence>
<comment type="similarity">
    <text evidence="1">Belongs to the peptidase C1 family.</text>
</comment>
<gene>
    <name evidence="6" type="primary">cpr-5</name>
    <name evidence="6" type="ORF">AK812_SmicGene3994</name>
</gene>
<dbReference type="InterPro" id="IPR038765">
    <property type="entry name" value="Papain-like_cys_pep_sf"/>
</dbReference>